<evidence type="ECO:0000313" key="2">
    <source>
        <dbReference type="EMBL" id="VVE24500.1"/>
    </source>
</evidence>
<dbReference type="CDD" id="cd00683">
    <property type="entry name" value="Trans_IPPS_HH"/>
    <property type="match status" value="1"/>
</dbReference>
<dbReference type="NCBIfam" id="TIGR03465">
    <property type="entry name" value="HpnD"/>
    <property type="match status" value="1"/>
</dbReference>
<dbReference type="SFLD" id="SFLDG01212">
    <property type="entry name" value="Phytoene_synthase_like"/>
    <property type="match status" value="1"/>
</dbReference>
<dbReference type="InterPro" id="IPR008949">
    <property type="entry name" value="Isoprenoid_synthase_dom_sf"/>
</dbReference>
<dbReference type="InterPro" id="IPR019845">
    <property type="entry name" value="Squalene/phytoene_synthase_CS"/>
</dbReference>
<dbReference type="InterPro" id="IPR033904">
    <property type="entry name" value="Trans_IPPS_HH"/>
</dbReference>
<keyword evidence="1 2" id="KW-0808">Transferase</keyword>
<organism evidence="2 3">
    <name type="scientific">Pandoraea capi</name>
    <dbReference type="NCBI Taxonomy" id="2508286"/>
    <lineage>
        <taxon>Bacteria</taxon>
        <taxon>Pseudomonadati</taxon>
        <taxon>Pseudomonadota</taxon>
        <taxon>Betaproteobacteria</taxon>
        <taxon>Burkholderiales</taxon>
        <taxon>Burkholderiaceae</taxon>
        <taxon>Pandoraea</taxon>
    </lineage>
</organism>
<reference evidence="2 3" key="1">
    <citation type="submission" date="2019-08" db="EMBL/GenBank/DDBJ databases">
        <authorList>
            <person name="Peeters C."/>
        </authorList>
    </citation>
    <scope>NUCLEOTIDE SEQUENCE [LARGE SCALE GENOMIC DNA]</scope>
    <source>
        <strain evidence="2 3">LMG 20602</strain>
    </source>
</reference>
<dbReference type="PANTHER" id="PTHR31480">
    <property type="entry name" value="BIFUNCTIONAL LYCOPENE CYCLASE/PHYTOENE SYNTHASE"/>
    <property type="match status" value="1"/>
</dbReference>
<dbReference type="Gene3D" id="1.10.600.10">
    <property type="entry name" value="Farnesyl Diphosphate Synthase"/>
    <property type="match status" value="1"/>
</dbReference>
<dbReference type="SFLD" id="SFLDS00005">
    <property type="entry name" value="Isoprenoid_Synthase_Type_I"/>
    <property type="match status" value="1"/>
</dbReference>
<dbReference type="InterPro" id="IPR017828">
    <property type="entry name" value="SQ_synth_HpnD-like"/>
</dbReference>
<dbReference type="EMBL" id="CABPRV010000008">
    <property type="protein sequence ID" value="VVE24500.1"/>
    <property type="molecule type" value="Genomic_DNA"/>
</dbReference>
<proteinExistence type="predicted"/>
<gene>
    <name evidence="2" type="primary">crtB_3</name>
    <name evidence="2" type="ORF">PCA20602_03322</name>
</gene>
<dbReference type="GO" id="GO:0016740">
    <property type="term" value="F:transferase activity"/>
    <property type="evidence" value="ECO:0007669"/>
    <property type="project" value="UniProtKB-KW"/>
</dbReference>
<comment type="caution">
    <text evidence="2">The sequence shown here is derived from an EMBL/GenBank/DDBJ whole genome shotgun (WGS) entry which is preliminary data.</text>
</comment>
<dbReference type="Pfam" id="PF00494">
    <property type="entry name" value="SQS_PSY"/>
    <property type="match status" value="1"/>
</dbReference>
<name>A0ABY6W6T8_9BURK</name>
<keyword evidence="3" id="KW-1185">Reference proteome</keyword>
<accession>A0ABY6W6T8</accession>
<evidence type="ECO:0000313" key="3">
    <source>
        <dbReference type="Proteomes" id="UP000366065"/>
    </source>
</evidence>
<evidence type="ECO:0000256" key="1">
    <source>
        <dbReference type="ARBA" id="ARBA00022679"/>
    </source>
</evidence>
<sequence length="327" mass="35995">MPRDSMSSPLILSGKSCQSPVYFTLCRIFPAFCSVTLFPCRTRSLVSVAEPIEISPEQSSARVASGSSFYAAMRILPPAQREGMFEIYAFCRAVDDIADDGDDTSANRMARLAVWRRDLADLYEGRPTPSLANLARAVKQFGLKHEDFLAVIDGMEMDACGPIVAPDLPTLDLYCDRVASAVGRLSVKVFGMPEQDGIDLSYHLGRALQLTNILRDIDEDAGIGRVYLPRETLADAGIVGATPETVVAAKLDRACAPLVAQAREHYARARAIMARHPRRVVIAPAVMARAYGAILDKLIARGFAVPRERVRVPRWRLILMLLRQMAF</sequence>
<dbReference type="PROSITE" id="PS01045">
    <property type="entry name" value="SQUALEN_PHYTOEN_SYN_2"/>
    <property type="match status" value="1"/>
</dbReference>
<dbReference type="InterPro" id="IPR044843">
    <property type="entry name" value="Trans_IPPS_bact-type"/>
</dbReference>
<dbReference type="EC" id="2.5.1.99" evidence="2"/>
<dbReference type="InterPro" id="IPR002060">
    <property type="entry name" value="Squ/phyt_synthse"/>
</dbReference>
<dbReference type="Proteomes" id="UP000366065">
    <property type="component" value="Unassembled WGS sequence"/>
</dbReference>
<dbReference type="SUPFAM" id="SSF48576">
    <property type="entry name" value="Terpenoid synthases"/>
    <property type="match status" value="1"/>
</dbReference>
<protein>
    <submittedName>
        <fullName evidence="2">All-trans-phytoene synthase</fullName>
        <ecNumber evidence="2">2.5.1.99</ecNumber>
    </submittedName>
</protein>
<dbReference type="SFLD" id="SFLDG01018">
    <property type="entry name" value="Squalene/Phytoene_Synthase_Lik"/>
    <property type="match status" value="1"/>
</dbReference>
<dbReference type="PROSITE" id="PS01044">
    <property type="entry name" value="SQUALEN_PHYTOEN_SYN_1"/>
    <property type="match status" value="1"/>
</dbReference>